<dbReference type="EC" id="3.1.3.18" evidence="4"/>
<protein>
    <recommendedName>
        <fullName evidence="4">phosphoglycolate phosphatase</fullName>
        <ecNumber evidence="4">3.1.3.18</ecNumber>
    </recommendedName>
</protein>
<dbReference type="PANTHER" id="PTHR43434:SF1">
    <property type="entry name" value="PHOSPHOGLYCOLATE PHOSPHATASE"/>
    <property type="match status" value="1"/>
</dbReference>
<dbReference type="Proteomes" id="UP001501523">
    <property type="component" value="Unassembled WGS sequence"/>
</dbReference>
<name>A0ABP3TMR5_9GAMM</name>
<dbReference type="InterPro" id="IPR036412">
    <property type="entry name" value="HAD-like_sf"/>
</dbReference>
<evidence type="ECO:0000256" key="3">
    <source>
        <dbReference type="ARBA" id="ARBA00006171"/>
    </source>
</evidence>
<dbReference type="PANTHER" id="PTHR43434">
    <property type="entry name" value="PHOSPHOGLYCOLATE PHOSPHATASE"/>
    <property type="match status" value="1"/>
</dbReference>
<dbReference type="InterPro" id="IPR006439">
    <property type="entry name" value="HAD-SF_hydro_IA"/>
</dbReference>
<dbReference type="EMBL" id="BAAAEU010000006">
    <property type="protein sequence ID" value="GAA0713076.1"/>
    <property type="molecule type" value="Genomic_DNA"/>
</dbReference>
<dbReference type="Gene3D" id="3.40.50.1000">
    <property type="entry name" value="HAD superfamily/HAD-like"/>
    <property type="match status" value="1"/>
</dbReference>
<evidence type="ECO:0000256" key="1">
    <source>
        <dbReference type="ARBA" id="ARBA00000830"/>
    </source>
</evidence>
<comment type="catalytic activity">
    <reaction evidence="1">
        <text>2-phosphoglycolate + H2O = glycolate + phosphate</text>
        <dbReference type="Rhea" id="RHEA:14369"/>
        <dbReference type="ChEBI" id="CHEBI:15377"/>
        <dbReference type="ChEBI" id="CHEBI:29805"/>
        <dbReference type="ChEBI" id="CHEBI:43474"/>
        <dbReference type="ChEBI" id="CHEBI:58033"/>
        <dbReference type="EC" id="3.1.3.18"/>
    </reaction>
</comment>
<dbReference type="Pfam" id="PF00702">
    <property type="entry name" value="Hydrolase"/>
    <property type="match status" value="1"/>
</dbReference>
<dbReference type="SUPFAM" id="SSF56784">
    <property type="entry name" value="HAD-like"/>
    <property type="match status" value="1"/>
</dbReference>
<evidence type="ECO:0000256" key="4">
    <source>
        <dbReference type="ARBA" id="ARBA00013078"/>
    </source>
</evidence>
<comment type="pathway">
    <text evidence="2">Organic acid metabolism; glycolate biosynthesis; glycolate from 2-phosphoglycolate: step 1/1.</text>
</comment>
<keyword evidence="6" id="KW-1185">Reference proteome</keyword>
<organism evidence="5 6">
    <name type="scientific">Dokdonella soli</name>
    <dbReference type="NCBI Taxonomy" id="529810"/>
    <lineage>
        <taxon>Bacteria</taxon>
        <taxon>Pseudomonadati</taxon>
        <taxon>Pseudomonadota</taxon>
        <taxon>Gammaproteobacteria</taxon>
        <taxon>Lysobacterales</taxon>
        <taxon>Rhodanobacteraceae</taxon>
        <taxon>Dokdonella</taxon>
    </lineage>
</organism>
<proteinExistence type="inferred from homology"/>
<dbReference type="RefSeq" id="WP_343789250.1">
    <property type="nucleotide sequence ID" value="NZ_BAAAEU010000006.1"/>
</dbReference>
<gene>
    <name evidence="5" type="ORF">GCM10009105_16250</name>
</gene>
<comment type="caution">
    <text evidence="5">The sequence shown here is derived from an EMBL/GenBank/DDBJ whole genome shotgun (WGS) entry which is preliminary data.</text>
</comment>
<dbReference type="InterPro" id="IPR050155">
    <property type="entry name" value="HAD-like_hydrolase_sf"/>
</dbReference>
<comment type="similarity">
    <text evidence="3">Belongs to the HAD-like hydrolase superfamily. CbbY/CbbZ/Gph/YieH family.</text>
</comment>
<accession>A0ABP3TMR5</accession>
<evidence type="ECO:0000313" key="5">
    <source>
        <dbReference type="EMBL" id="GAA0713076.1"/>
    </source>
</evidence>
<reference evidence="6" key="1">
    <citation type="journal article" date="2019" name="Int. J. Syst. Evol. Microbiol.">
        <title>The Global Catalogue of Microorganisms (GCM) 10K type strain sequencing project: providing services to taxonomists for standard genome sequencing and annotation.</title>
        <authorList>
            <consortium name="The Broad Institute Genomics Platform"/>
            <consortium name="The Broad Institute Genome Sequencing Center for Infectious Disease"/>
            <person name="Wu L."/>
            <person name="Ma J."/>
        </authorList>
    </citation>
    <scope>NUCLEOTIDE SEQUENCE [LARGE SCALE GENOMIC DNA]</scope>
    <source>
        <strain evidence="6">JCM 15421</strain>
    </source>
</reference>
<evidence type="ECO:0000256" key="2">
    <source>
        <dbReference type="ARBA" id="ARBA00004818"/>
    </source>
</evidence>
<dbReference type="NCBIfam" id="TIGR01549">
    <property type="entry name" value="HAD-SF-IA-v1"/>
    <property type="match status" value="1"/>
</dbReference>
<evidence type="ECO:0000313" key="6">
    <source>
        <dbReference type="Proteomes" id="UP001501523"/>
    </source>
</evidence>
<dbReference type="InterPro" id="IPR023214">
    <property type="entry name" value="HAD_sf"/>
</dbReference>
<sequence>MPRSTAATRRCYPGVIEGLAAFKALGLRLACVTNKPQRAAESVLAQFGLARDFGCVIGGDALPQRKPRPEPLWRAAELLGVTSDTCITLGDSANDANAARAAGMPVVLVDYGYTEGRPISEIDCDAAISSFTELADALTAPTSDLRFAFLRRARVSPSDRAGGVV</sequence>
<dbReference type="NCBIfam" id="TIGR01509">
    <property type="entry name" value="HAD-SF-IA-v3"/>
    <property type="match status" value="1"/>
</dbReference>